<reference evidence="2" key="1">
    <citation type="journal article" date="2023" name="G3 (Bethesda)">
        <title>Whole genome assemblies of Zophobas morio and Tenebrio molitor.</title>
        <authorList>
            <person name="Kaur S."/>
            <person name="Stinson S.A."/>
            <person name="diCenzo G.C."/>
        </authorList>
    </citation>
    <scope>NUCLEOTIDE SEQUENCE</scope>
    <source>
        <strain evidence="2">QUZm001</strain>
    </source>
</reference>
<feature type="region of interest" description="Disordered" evidence="1">
    <location>
        <begin position="268"/>
        <end position="287"/>
    </location>
</feature>
<evidence type="ECO:0000313" key="3">
    <source>
        <dbReference type="Proteomes" id="UP001168821"/>
    </source>
</evidence>
<proteinExistence type="predicted"/>
<sequence>MACIPVMIFVTAFYDNQHSPLCFLNPQVNSDETCDIEIENTLKALLTPQEYPSMQQQALRKDLLRRFQEALDRTDDEDETNYKRSISSLAQWGNLPGKRSLEALARAGYFRTLPADDDEDPNYKRSLATLAKNGQLPTFQNNESKRGIESLARNGELHTRREIQELLDELYTKRNIGSLARNFNFPSYGKRYLGSLMRGGDFQYTGKRNIASLAREGGRFVGKRNAAALLRQDNYLNAQRNEDKAEDSQAGGGKRNIASIKAQYSGKFKRSARNKRQASYFDTESGEYPAPVYQNQNVDDYEELMNALTEAYPNNDKRFLGSVAKTGWFRPTSRFRAPEKRHIGALARLGWLPTLRNVRRFNRSGRSTSLEGCRETSADGQTEDDAISENALSLEDKRFLLQPAVDRILLRKMFHPRMRSFLSDMS</sequence>
<dbReference type="Proteomes" id="UP001168821">
    <property type="component" value="Unassembled WGS sequence"/>
</dbReference>
<evidence type="ECO:0000256" key="1">
    <source>
        <dbReference type="SAM" id="MobiDB-lite"/>
    </source>
</evidence>
<organism evidence="2 3">
    <name type="scientific">Zophobas morio</name>
    <dbReference type="NCBI Taxonomy" id="2755281"/>
    <lineage>
        <taxon>Eukaryota</taxon>
        <taxon>Metazoa</taxon>
        <taxon>Ecdysozoa</taxon>
        <taxon>Arthropoda</taxon>
        <taxon>Hexapoda</taxon>
        <taxon>Insecta</taxon>
        <taxon>Pterygota</taxon>
        <taxon>Neoptera</taxon>
        <taxon>Endopterygota</taxon>
        <taxon>Coleoptera</taxon>
        <taxon>Polyphaga</taxon>
        <taxon>Cucujiformia</taxon>
        <taxon>Tenebrionidae</taxon>
        <taxon>Zophobas</taxon>
    </lineage>
</organism>
<keyword evidence="3" id="KW-1185">Reference proteome</keyword>
<dbReference type="AlphaFoldDB" id="A0AA38HYN4"/>
<evidence type="ECO:0008006" key="4">
    <source>
        <dbReference type="Google" id="ProtNLM"/>
    </source>
</evidence>
<gene>
    <name evidence="2" type="ORF">Zmor_023107</name>
</gene>
<protein>
    <recommendedName>
        <fullName evidence="4">Neuropeptide-like 1</fullName>
    </recommendedName>
</protein>
<name>A0AA38HYN4_9CUCU</name>
<accession>A0AA38HYN4</accession>
<comment type="caution">
    <text evidence="2">The sequence shown here is derived from an EMBL/GenBank/DDBJ whole genome shotgun (WGS) entry which is preliminary data.</text>
</comment>
<evidence type="ECO:0000313" key="2">
    <source>
        <dbReference type="EMBL" id="KAJ3645452.1"/>
    </source>
</evidence>
<dbReference type="EMBL" id="JALNTZ010000007">
    <property type="protein sequence ID" value="KAJ3645452.1"/>
    <property type="molecule type" value="Genomic_DNA"/>
</dbReference>